<proteinExistence type="predicted"/>
<protein>
    <submittedName>
        <fullName evidence="1">Uncharacterized protein</fullName>
    </submittedName>
</protein>
<organism evidence="1 2">
    <name type="scientific">Roseimicrobium gellanilyticum</name>
    <dbReference type="NCBI Taxonomy" id="748857"/>
    <lineage>
        <taxon>Bacteria</taxon>
        <taxon>Pseudomonadati</taxon>
        <taxon>Verrucomicrobiota</taxon>
        <taxon>Verrucomicrobiia</taxon>
        <taxon>Verrucomicrobiales</taxon>
        <taxon>Verrucomicrobiaceae</taxon>
        <taxon>Roseimicrobium</taxon>
    </lineage>
</organism>
<gene>
    <name evidence="1" type="ORF">DES53_101861</name>
</gene>
<evidence type="ECO:0000313" key="2">
    <source>
        <dbReference type="Proteomes" id="UP000253426"/>
    </source>
</evidence>
<accession>A0A366HUU7</accession>
<name>A0A366HUU7_9BACT</name>
<comment type="caution">
    <text evidence="1">The sequence shown here is derived from an EMBL/GenBank/DDBJ whole genome shotgun (WGS) entry which is preliminary data.</text>
</comment>
<dbReference type="EMBL" id="QNRR01000001">
    <property type="protein sequence ID" value="RBP48061.1"/>
    <property type="molecule type" value="Genomic_DNA"/>
</dbReference>
<dbReference type="OrthoDB" id="197364at2"/>
<reference evidence="1 2" key="1">
    <citation type="submission" date="2018-06" db="EMBL/GenBank/DDBJ databases">
        <title>Genomic Encyclopedia of Type Strains, Phase IV (KMG-IV): sequencing the most valuable type-strain genomes for metagenomic binning, comparative biology and taxonomic classification.</title>
        <authorList>
            <person name="Goeker M."/>
        </authorList>
    </citation>
    <scope>NUCLEOTIDE SEQUENCE [LARGE SCALE GENOMIC DNA]</scope>
    <source>
        <strain evidence="1 2">DSM 25532</strain>
    </source>
</reference>
<dbReference type="AlphaFoldDB" id="A0A366HUU7"/>
<keyword evidence="2" id="KW-1185">Reference proteome</keyword>
<dbReference type="RefSeq" id="WP_113956938.1">
    <property type="nucleotide sequence ID" value="NZ_QNRR01000001.1"/>
</dbReference>
<evidence type="ECO:0000313" key="1">
    <source>
        <dbReference type="EMBL" id="RBP48061.1"/>
    </source>
</evidence>
<sequence>MILPGDISAEAHFVFNGFRHLLTETERLAWKNLQVRFKQHHSDNDATKKGLATWLNHSPEVDALLADGPESFYRRVIHRLYEERCADLNLCPKCGALCRTPKACLCPSCNHTWYHTRVEANDSSGAQPPP</sequence>
<dbReference type="Proteomes" id="UP000253426">
    <property type="component" value="Unassembled WGS sequence"/>
</dbReference>